<feature type="compositionally biased region" description="Low complexity" evidence="1">
    <location>
        <begin position="206"/>
        <end position="236"/>
    </location>
</feature>
<reference evidence="3 4" key="1">
    <citation type="submission" date="2016-11" db="EMBL/GenBank/DDBJ databases">
        <authorList>
            <person name="Jaros S."/>
            <person name="Januszkiewicz K."/>
            <person name="Wedrychowicz H."/>
        </authorList>
    </citation>
    <scope>NUCLEOTIDE SEQUENCE [LARGE SCALE GENOMIC DNA]</scope>
    <source>
        <strain evidence="3 4">DSM 46144</strain>
    </source>
</reference>
<gene>
    <name evidence="3" type="ORF">SAMN05443668_104250</name>
</gene>
<feature type="compositionally biased region" description="Basic and acidic residues" evidence="1">
    <location>
        <begin position="96"/>
        <end position="107"/>
    </location>
</feature>
<dbReference type="Proteomes" id="UP000184440">
    <property type="component" value="Unassembled WGS sequence"/>
</dbReference>
<keyword evidence="2" id="KW-1133">Transmembrane helix</keyword>
<feature type="compositionally biased region" description="Low complexity" evidence="1">
    <location>
        <begin position="133"/>
        <end position="161"/>
    </location>
</feature>
<evidence type="ECO:0000256" key="1">
    <source>
        <dbReference type="SAM" id="MobiDB-lite"/>
    </source>
</evidence>
<feature type="transmembrane region" description="Helical" evidence="2">
    <location>
        <begin position="39"/>
        <end position="60"/>
    </location>
</feature>
<name>A0A1M7Q774_9ACTN</name>
<accession>A0A1M7Q774</accession>
<feature type="compositionally biased region" description="Gly residues" evidence="1">
    <location>
        <begin position="195"/>
        <end position="205"/>
    </location>
</feature>
<proteinExistence type="predicted"/>
<sequence length="236" mass="22928">MESGLNSDTVQVEVLPEDIVVAPVFVDSTGKRKRRFRTLGFVAGGLGVAYAAMLGLSFAGGPIAPNALLPVPGMPTAAPLANPEPESSMSAVSDEQIARGDSNERGFRIGSTATPKPGSTSGTPKPGAPTPKPSATTAKPPVVPAPTKTTVVPTPSKTTPAPTTPAPTTPAATTPAPTTPAATTPAATTAAPTTGTGGGTGGGGSQTSAPADPPATTSAPTTAAPITATPESSTES</sequence>
<keyword evidence="2" id="KW-0812">Transmembrane</keyword>
<dbReference type="EMBL" id="FRCS01000004">
    <property type="protein sequence ID" value="SHN26353.1"/>
    <property type="molecule type" value="Genomic_DNA"/>
</dbReference>
<feature type="compositionally biased region" description="Low complexity" evidence="1">
    <location>
        <begin position="169"/>
        <end position="194"/>
    </location>
</feature>
<evidence type="ECO:0000313" key="3">
    <source>
        <dbReference type="EMBL" id="SHN26353.1"/>
    </source>
</evidence>
<dbReference type="PRINTS" id="PR01217">
    <property type="entry name" value="PRICHEXTENSN"/>
</dbReference>
<dbReference type="OrthoDB" id="3405572at2"/>
<feature type="compositionally biased region" description="Low complexity" evidence="1">
    <location>
        <begin position="110"/>
        <end position="125"/>
    </location>
</feature>
<organism evidence="3 4">
    <name type="scientific">Cryptosporangium aurantiacum</name>
    <dbReference type="NCBI Taxonomy" id="134849"/>
    <lineage>
        <taxon>Bacteria</taxon>
        <taxon>Bacillati</taxon>
        <taxon>Actinomycetota</taxon>
        <taxon>Actinomycetes</taxon>
        <taxon>Cryptosporangiales</taxon>
        <taxon>Cryptosporangiaceae</taxon>
        <taxon>Cryptosporangium</taxon>
    </lineage>
</organism>
<evidence type="ECO:0000256" key="2">
    <source>
        <dbReference type="SAM" id="Phobius"/>
    </source>
</evidence>
<evidence type="ECO:0000313" key="4">
    <source>
        <dbReference type="Proteomes" id="UP000184440"/>
    </source>
</evidence>
<dbReference type="RefSeq" id="WP_143175231.1">
    <property type="nucleotide sequence ID" value="NZ_FRCS01000004.1"/>
</dbReference>
<keyword evidence="2" id="KW-0472">Membrane</keyword>
<feature type="region of interest" description="Disordered" evidence="1">
    <location>
        <begin position="78"/>
        <end position="236"/>
    </location>
</feature>
<dbReference type="AlphaFoldDB" id="A0A1M7Q774"/>
<protein>
    <submittedName>
        <fullName evidence="3">Uncharacterized protein</fullName>
    </submittedName>
</protein>
<keyword evidence="4" id="KW-1185">Reference proteome</keyword>
<dbReference type="STRING" id="134849.SAMN05443668_104250"/>